<dbReference type="InterPro" id="IPR048285">
    <property type="entry name" value="Integrin_alpha_Ig-like_2"/>
</dbReference>
<dbReference type="GO" id="GO:0007229">
    <property type="term" value="P:integrin-mediated signaling pathway"/>
    <property type="evidence" value="ECO:0007669"/>
    <property type="project" value="UniProtKB-KW"/>
</dbReference>
<dbReference type="Pfam" id="PF20805">
    <property type="entry name" value="Integrin_A_Ig_2"/>
    <property type="match status" value="1"/>
</dbReference>
<reference evidence="15" key="1">
    <citation type="submission" date="2020-11" db="EMBL/GenBank/DDBJ databases">
        <authorList>
            <person name="Tran Van P."/>
        </authorList>
    </citation>
    <scope>NUCLEOTIDE SEQUENCE</scope>
</reference>
<feature type="domain" description="Integrin alpha second immunoglobulin-like" evidence="13">
    <location>
        <begin position="196"/>
        <end position="338"/>
    </location>
</feature>
<dbReference type="InterPro" id="IPR013649">
    <property type="entry name" value="Integrin_alpha_Ig-like_1"/>
</dbReference>
<dbReference type="InterPro" id="IPR032695">
    <property type="entry name" value="Integrin_dom_sf"/>
</dbReference>
<evidence type="ECO:0000259" key="14">
    <source>
        <dbReference type="Pfam" id="PF20806"/>
    </source>
</evidence>
<dbReference type="Pfam" id="PF08441">
    <property type="entry name" value="Integrin_A_Ig_1"/>
    <property type="match status" value="1"/>
</dbReference>
<dbReference type="Gene3D" id="2.130.10.130">
    <property type="entry name" value="Integrin alpha, N-terminal"/>
    <property type="match status" value="1"/>
</dbReference>
<dbReference type="Gene3D" id="2.60.40.1510">
    <property type="entry name" value="ntegrin, alpha v. Chain A, domain 3"/>
    <property type="match status" value="1"/>
</dbReference>
<dbReference type="PANTHER" id="PTHR23220">
    <property type="entry name" value="INTEGRIN ALPHA"/>
    <property type="match status" value="1"/>
</dbReference>
<feature type="domain" description="Integrin alpha first immunoglubulin-like" evidence="12">
    <location>
        <begin position="26"/>
        <end position="195"/>
    </location>
</feature>
<dbReference type="InterPro" id="IPR048286">
    <property type="entry name" value="Integrin_alpha_Ig-like_3"/>
</dbReference>
<name>A0A7R9M1S4_9ACAR</name>
<evidence type="ECO:0000256" key="1">
    <source>
        <dbReference type="ARBA" id="ARBA00004479"/>
    </source>
</evidence>
<keyword evidence="9" id="KW-0325">Glycoprotein</keyword>
<evidence type="ECO:0000259" key="12">
    <source>
        <dbReference type="Pfam" id="PF08441"/>
    </source>
</evidence>
<feature type="domain" description="Integrin alpha third immunoglobulin-like" evidence="14">
    <location>
        <begin position="344"/>
        <end position="560"/>
    </location>
</feature>
<evidence type="ECO:0008006" key="17">
    <source>
        <dbReference type="Google" id="ProtNLM"/>
    </source>
</evidence>
<dbReference type="GO" id="GO:0008305">
    <property type="term" value="C:integrin complex"/>
    <property type="evidence" value="ECO:0007669"/>
    <property type="project" value="InterPro"/>
</dbReference>
<dbReference type="GO" id="GO:0048513">
    <property type="term" value="P:animal organ development"/>
    <property type="evidence" value="ECO:0007669"/>
    <property type="project" value="UniProtKB-ARBA"/>
</dbReference>
<comment type="similarity">
    <text evidence="2 11">Belongs to the integrin alpha chain family.</text>
</comment>
<dbReference type="SUPFAM" id="SSF69318">
    <property type="entry name" value="Integrin alpha N-terminal domain"/>
    <property type="match status" value="1"/>
</dbReference>
<feature type="non-terminal residue" evidence="15">
    <location>
        <position position="1"/>
    </location>
</feature>
<dbReference type="PANTHER" id="PTHR23220:SF122">
    <property type="entry name" value="INTEGRIN ALPHA-PS1"/>
    <property type="match status" value="1"/>
</dbReference>
<keyword evidence="3 11" id="KW-0812">Transmembrane</keyword>
<dbReference type="InterPro" id="IPR018184">
    <property type="entry name" value="Integrin_alpha_C_CS"/>
</dbReference>
<accession>A0A7R9M1S4</accession>
<dbReference type="AlphaFoldDB" id="A0A7R9M1S4"/>
<comment type="subcellular location">
    <subcellularLocation>
        <location evidence="1 11">Membrane</location>
        <topology evidence="1 11">Single-pass type I membrane protein</topology>
    </subcellularLocation>
</comment>
<protein>
    <recommendedName>
        <fullName evidence="17">Integrin alpha-2 domain-containing protein</fullName>
    </recommendedName>
</protein>
<evidence type="ECO:0000256" key="11">
    <source>
        <dbReference type="RuleBase" id="RU003762"/>
    </source>
</evidence>
<dbReference type="InterPro" id="IPR028994">
    <property type="entry name" value="Integrin_alpha_N"/>
</dbReference>
<sequence>HDLDLNGYPDLLVGAYESDAVLLFRSRPIIDIQTSVTGELSQIDPNKEGCRDDLYSKLVCFSFNACFKFNTTLRSTFTSFLKLHYRIEAETYTGKKYYRVKFGQSADSDTPNIVERDITIRGVSDLQSEHCSKEIVYLKDKSDIQNPVMFELTYSLIQTKPRMPTDGETLPDLNKYPILNQEEAHRVFEARFLKECGSDEICESDLRVEADLTTKRRDGTNTYMLYLGEEHLSLNVRVINKEEPAYDASVYITHPSSLSYVGRKITKGDQLDCSPSNRTTLKCDLGNPFNRGNVEFQLRFNPLGLSDAETSLQIQILTTTTSADKSVNDDLVTLTAEVIRNAELELSGNSEEQAVRYGGEIKGEAAIKFEDEIGSRVFHKYIVRNAGPWKASRIDVNISWPYQVENGREHGKWLLYLTGVPQVTGQGGKGYCLMGPEQVNPLDFDKMPENRGTKTRRKREMVVLPREVRTSDGSIQNVVTMSCGSGARCFNFTCVVLDLAANQTAVIRIASRLWNATLVEDYAFGVNYVVIKSNAEIRLDPTLNIQQNRHNDFFSVETKAIPDVTLLLPREVSWWWLIIAVLLGLILLALLILILYKVGFFKRKKPGYMAANTDDKD</sequence>
<feature type="repeat" description="FG-GAP" evidence="10">
    <location>
        <begin position="1"/>
        <end position="41"/>
    </location>
</feature>
<evidence type="ECO:0000256" key="9">
    <source>
        <dbReference type="ARBA" id="ARBA00023180"/>
    </source>
</evidence>
<dbReference type="EMBL" id="CAJPVJ010004984">
    <property type="protein sequence ID" value="CAG2169109.1"/>
    <property type="molecule type" value="Genomic_DNA"/>
</dbReference>
<evidence type="ECO:0000256" key="5">
    <source>
        <dbReference type="ARBA" id="ARBA00022989"/>
    </source>
</evidence>
<dbReference type="Gene3D" id="1.20.5.930">
    <property type="entry name" value="Bicelle-embedded integrin alpha(iib) transmembrane segment"/>
    <property type="match status" value="1"/>
</dbReference>
<evidence type="ECO:0000256" key="7">
    <source>
        <dbReference type="ARBA" id="ARBA00023136"/>
    </source>
</evidence>
<keyword evidence="7 11" id="KW-0472">Membrane</keyword>
<keyword evidence="8 11" id="KW-0675">Receptor</keyword>
<keyword evidence="4 11" id="KW-0130">Cell adhesion</keyword>
<keyword evidence="16" id="KW-1185">Reference proteome</keyword>
<dbReference type="PROSITE" id="PS51470">
    <property type="entry name" value="FG_GAP"/>
    <property type="match status" value="1"/>
</dbReference>
<dbReference type="Proteomes" id="UP000728032">
    <property type="component" value="Unassembled WGS sequence"/>
</dbReference>
<gene>
    <name evidence="15" type="ORF">ONB1V03_LOCUS8593</name>
</gene>
<dbReference type="GO" id="GO:0007157">
    <property type="term" value="P:heterophilic cell-cell adhesion via plasma membrane cell adhesion molecules"/>
    <property type="evidence" value="ECO:0007669"/>
    <property type="project" value="UniProtKB-ARBA"/>
</dbReference>
<dbReference type="InterPro" id="IPR000413">
    <property type="entry name" value="Integrin_alpha"/>
</dbReference>
<dbReference type="Gene3D" id="2.60.40.1530">
    <property type="entry name" value="ntegrin, alpha v. Chain A, domain 4"/>
    <property type="match status" value="1"/>
</dbReference>
<dbReference type="PROSITE" id="PS00242">
    <property type="entry name" value="INTEGRIN_ALPHA"/>
    <property type="match status" value="1"/>
</dbReference>
<dbReference type="GO" id="GO:0007160">
    <property type="term" value="P:cell-matrix adhesion"/>
    <property type="evidence" value="ECO:0007669"/>
    <property type="project" value="TreeGrafter"/>
</dbReference>
<dbReference type="InterPro" id="IPR013519">
    <property type="entry name" value="Int_alpha_beta-p"/>
</dbReference>
<dbReference type="Gene3D" id="2.60.40.1460">
    <property type="entry name" value="Integrin domains. Chain A, domain 2"/>
    <property type="match status" value="1"/>
</dbReference>
<organism evidence="15">
    <name type="scientific">Oppiella nova</name>
    <dbReference type="NCBI Taxonomy" id="334625"/>
    <lineage>
        <taxon>Eukaryota</taxon>
        <taxon>Metazoa</taxon>
        <taxon>Ecdysozoa</taxon>
        <taxon>Arthropoda</taxon>
        <taxon>Chelicerata</taxon>
        <taxon>Arachnida</taxon>
        <taxon>Acari</taxon>
        <taxon>Acariformes</taxon>
        <taxon>Sarcoptiformes</taxon>
        <taxon>Oribatida</taxon>
        <taxon>Brachypylina</taxon>
        <taxon>Oppioidea</taxon>
        <taxon>Oppiidae</taxon>
        <taxon>Oppiella</taxon>
    </lineage>
</organism>
<evidence type="ECO:0000256" key="3">
    <source>
        <dbReference type="ARBA" id="ARBA00022692"/>
    </source>
</evidence>
<dbReference type="PRINTS" id="PR01185">
    <property type="entry name" value="INTEGRINA"/>
</dbReference>
<evidence type="ECO:0000256" key="2">
    <source>
        <dbReference type="ARBA" id="ARBA00008054"/>
    </source>
</evidence>
<evidence type="ECO:0000256" key="8">
    <source>
        <dbReference type="ARBA" id="ARBA00023170"/>
    </source>
</evidence>
<evidence type="ECO:0000313" key="15">
    <source>
        <dbReference type="EMBL" id="CAD7651925.1"/>
    </source>
</evidence>
<feature type="transmembrane region" description="Helical" evidence="11">
    <location>
        <begin position="574"/>
        <end position="596"/>
    </location>
</feature>
<dbReference type="EMBL" id="OC919809">
    <property type="protein sequence ID" value="CAD7651925.1"/>
    <property type="molecule type" value="Genomic_DNA"/>
</dbReference>
<evidence type="ECO:0000259" key="13">
    <source>
        <dbReference type="Pfam" id="PF20805"/>
    </source>
</evidence>
<evidence type="ECO:0000256" key="10">
    <source>
        <dbReference type="PROSITE-ProRule" id="PRU00803"/>
    </source>
</evidence>
<proteinExistence type="inferred from homology"/>
<evidence type="ECO:0000256" key="4">
    <source>
        <dbReference type="ARBA" id="ARBA00022889"/>
    </source>
</evidence>
<dbReference type="GO" id="GO:0033627">
    <property type="term" value="P:cell adhesion mediated by integrin"/>
    <property type="evidence" value="ECO:0007669"/>
    <property type="project" value="TreeGrafter"/>
</dbReference>
<dbReference type="Pfam" id="PF20806">
    <property type="entry name" value="Integrin_A_Ig_3"/>
    <property type="match status" value="1"/>
</dbReference>
<dbReference type="GO" id="GO:0005178">
    <property type="term" value="F:integrin binding"/>
    <property type="evidence" value="ECO:0007669"/>
    <property type="project" value="TreeGrafter"/>
</dbReference>
<dbReference type="SUPFAM" id="SSF69179">
    <property type="entry name" value="Integrin domains"/>
    <property type="match status" value="3"/>
</dbReference>
<dbReference type="OrthoDB" id="5317514at2759"/>
<keyword evidence="6 11" id="KW-0401">Integrin</keyword>
<dbReference type="GO" id="GO:0009897">
    <property type="term" value="C:external side of plasma membrane"/>
    <property type="evidence" value="ECO:0007669"/>
    <property type="project" value="TreeGrafter"/>
</dbReference>
<evidence type="ECO:0000256" key="6">
    <source>
        <dbReference type="ARBA" id="ARBA00023037"/>
    </source>
</evidence>
<keyword evidence="5 11" id="KW-1133">Transmembrane helix</keyword>
<evidence type="ECO:0000313" key="16">
    <source>
        <dbReference type="Proteomes" id="UP000728032"/>
    </source>
</evidence>